<evidence type="ECO:0008006" key="3">
    <source>
        <dbReference type="Google" id="ProtNLM"/>
    </source>
</evidence>
<gene>
    <name evidence="1" type="ORF">ACFOOI_21680</name>
</gene>
<dbReference type="Proteomes" id="UP001595616">
    <property type="component" value="Unassembled WGS sequence"/>
</dbReference>
<dbReference type="EMBL" id="JBHRYQ010000002">
    <property type="protein sequence ID" value="MFC3813291.1"/>
    <property type="molecule type" value="Genomic_DNA"/>
</dbReference>
<organism evidence="1 2">
    <name type="scientific">Lacihabitans lacunae</name>
    <dbReference type="NCBI Taxonomy" id="1028214"/>
    <lineage>
        <taxon>Bacteria</taxon>
        <taxon>Pseudomonadati</taxon>
        <taxon>Bacteroidota</taxon>
        <taxon>Cytophagia</taxon>
        <taxon>Cytophagales</taxon>
        <taxon>Leadbetterellaceae</taxon>
        <taxon>Lacihabitans</taxon>
    </lineage>
</organism>
<dbReference type="RefSeq" id="WP_379840277.1">
    <property type="nucleotide sequence ID" value="NZ_JBHRYQ010000002.1"/>
</dbReference>
<evidence type="ECO:0000313" key="2">
    <source>
        <dbReference type="Proteomes" id="UP001595616"/>
    </source>
</evidence>
<protein>
    <recommendedName>
        <fullName evidence="3">Lipoprotein</fullName>
    </recommendedName>
</protein>
<proteinExistence type="predicted"/>
<accession>A0ABV7Z4W0</accession>
<evidence type="ECO:0000313" key="1">
    <source>
        <dbReference type="EMBL" id="MFC3813291.1"/>
    </source>
</evidence>
<comment type="caution">
    <text evidence="1">The sequence shown here is derived from an EMBL/GenBank/DDBJ whole genome shotgun (WGS) entry which is preliminary data.</text>
</comment>
<sequence>MNLIIKVGQFIAIGLLITGCNKNLMEENPIANLYPEIKIGQIKEYKIIELTQTAGKEIQDQYFIKEVVTDTVRFNQELYFVKTIYKSGVENGLWVFLETEFEYKNLKGVFLKKDNSHVQKVGFPVGFSTTWKINQRIESLENNTAKYLDFKTAYTVGNENWADGYVVQVEKDSTGIHNFQEKEYYSPKYGLISSLKRTIFYCQDNANCLGKNIEESNKTITKTLQKITR</sequence>
<reference evidence="2" key="1">
    <citation type="journal article" date="2019" name="Int. J. Syst. Evol. Microbiol.">
        <title>The Global Catalogue of Microorganisms (GCM) 10K type strain sequencing project: providing services to taxonomists for standard genome sequencing and annotation.</title>
        <authorList>
            <consortium name="The Broad Institute Genomics Platform"/>
            <consortium name="The Broad Institute Genome Sequencing Center for Infectious Disease"/>
            <person name="Wu L."/>
            <person name="Ma J."/>
        </authorList>
    </citation>
    <scope>NUCLEOTIDE SEQUENCE [LARGE SCALE GENOMIC DNA]</scope>
    <source>
        <strain evidence="2">CECT 7956</strain>
    </source>
</reference>
<name>A0ABV7Z4W0_9BACT</name>
<keyword evidence="2" id="KW-1185">Reference proteome</keyword>
<dbReference type="PROSITE" id="PS51257">
    <property type="entry name" value="PROKAR_LIPOPROTEIN"/>
    <property type="match status" value="1"/>
</dbReference>